<name>A0AAD3CJV5_9STRA</name>
<protein>
    <submittedName>
        <fullName evidence="13">Biogenesis protein</fullName>
    </submittedName>
</protein>
<feature type="domain" description="Cytochrome C biogenesis protein transmembrane" evidence="12">
    <location>
        <begin position="266"/>
        <end position="339"/>
    </location>
</feature>
<dbReference type="GO" id="GO:0016020">
    <property type="term" value="C:membrane"/>
    <property type="evidence" value="ECO:0007669"/>
    <property type="project" value="UniProtKB-SubCell"/>
</dbReference>
<sequence length="394" mass="40998">MRILLLTVLSLTSSPCDAFTLPQTSSNTASLAISTRSNSSYQSKLEQRSFTRVNTQLSLSLDDVIYNAQSTANNLAATSLSSSTVSITSLAVLYFAGLLTSFSPCSLGLLPLTMSYISNAADQRQDKAVLLPTIAFASGLAVVFCTFGLASSFVGGVFGSTSSDNIWGQFLLASLSSGIAIAMGLQLLELIDLPLPSLNISLDDSMNQNKNQDRSDIVCTDNVCYSTSIDGSISSEISFDASDGLVTAISSEEGAMAIPLETIETKSPTEDVNSLFRTFLLGGSSALVASPCATPVLTSILGFVAAAQDPALGAILLFTYTVGYSTPLLVIAASGGQALVNLQNSNVDEDSLVGKLGQIVNPLTASVLIWYGVNGFLQALFGDPSLAGLAPIIE</sequence>
<feature type="signal peptide" evidence="11">
    <location>
        <begin position="1"/>
        <end position="18"/>
    </location>
</feature>
<evidence type="ECO:0000256" key="4">
    <source>
        <dbReference type="ARBA" id="ARBA00022528"/>
    </source>
</evidence>
<dbReference type="Proteomes" id="UP001054902">
    <property type="component" value="Unassembled WGS sequence"/>
</dbReference>
<evidence type="ECO:0000259" key="12">
    <source>
        <dbReference type="Pfam" id="PF02683"/>
    </source>
</evidence>
<dbReference type="PANTHER" id="PTHR31272:SF6">
    <property type="entry name" value="CYTOCHROME C-TYPE BIOGENESIS CCDA-LIKE CHLOROPLASTIC PROTEIN"/>
    <property type="match status" value="1"/>
</dbReference>
<feature type="domain" description="Cytochrome C biogenesis protein transmembrane" evidence="12">
    <location>
        <begin position="90"/>
        <end position="208"/>
    </location>
</feature>
<keyword evidence="6 10" id="KW-0812">Transmembrane</keyword>
<keyword evidence="5" id="KW-0934">Plastid</keyword>
<dbReference type="Pfam" id="PF02683">
    <property type="entry name" value="DsbD_TM"/>
    <property type="match status" value="2"/>
</dbReference>
<dbReference type="EMBL" id="BLLK01000023">
    <property type="protein sequence ID" value="GFH47377.1"/>
    <property type="molecule type" value="Genomic_DNA"/>
</dbReference>
<evidence type="ECO:0000256" key="5">
    <source>
        <dbReference type="ARBA" id="ARBA00022640"/>
    </source>
</evidence>
<keyword evidence="7" id="KW-0201">Cytochrome c-type biogenesis</keyword>
<evidence type="ECO:0000256" key="9">
    <source>
        <dbReference type="ARBA" id="ARBA00023136"/>
    </source>
</evidence>
<reference evidence="13 14" key="1">
    <citation type="journal article" date="2021" name="Sci. Rep.">
        <title>The genome of the diatom Chaetoceros tenuissimus carries an ancient integrated fragment of an extant virus.</title>
        <authorList>
            <person name="Hongo Y."/>
            <person name="Kimura K."/>
            <person name="Takaki Y."/>
            <person name="Yoshida Y."/>
            <person name="Baba S."/>
            <person name="Kobayashi G."/>
            <person name="Nagasaki K."/>
            <person name="Hano T."/>
            <person name="Tomaru Y."/>
        </authorList>
    </citation>
    <scope>NUCLEOTIDE SEQUENCE [LARGE SCALE GENOMIC DNA]</scope>
    <source>
        <strain evidence="13 14">NIES-3715</strain>
    </source>
</reference>
<feature type="transmembrane region" description="Helical" evidence="10">
    <location>
        <begin position="91"/>
        <end position="117"/>
    </location>
</feature>
<dbReference type="AlphaFoldDB" id="A0AAD3CJV5"/>
<accession>A0AAD3CJV5</accession>
<keyword evidence="14" id="KW-1185">Reference proteome</keyword>
<dbReference type="GO" id="GO:0017004">
    <property type="term" value="P:cytochrome complex assembly"/>
    <property type="evidence" value="ECO:0007669"/>
    <property type="project" value="UniProtKB-KW"/>
</dbReference>
<evidence type="ECO:0000256" key="7">
    <source>
        <dbReference type="ARBA" id="ARBA00022748"/>
    </source>
</evidence>
<dbReference type="InterPro" id="IPR003834">
    <property type="entry name" value="Cyt_c_assmbl_TM_dom"/>
</dbReference>
<proteinExistence type="inferred from homology"/>
<keyword evidence="4" id="KW-0150">Chloroplast</keyword>
<evidence type="ECO:0000256" key="11">
    <source>
        <dbReference type="SAM" id="SignalP"/>
    </source>
</evidence>
<gene>
    <name evidence="13" type="ORF">CTEN210_03852</name>
</gene>
<evidence type="ECO:0000256" key="2">
    <source>
        <dbReference type="ARBA" id="ARBA00004229"/>
    </source>
</evidence>
<comment type="subcellular location">
    <subcellularLocation>
        <location evidence="1">Membrane</location>
        <topology evidence="1">Multi-pass membrane protein</topology>
    </subcellularLocation>
    <subcellularLocation>
        <location evidence="2">Plastid</location>
        <location evidence="2">Chloroplast</location>
    </subcellularLocation>
</comment>
<comment type="similarity">
    <text evidence="3">Belongs to the DsbD family.</text>
</comment>
<organism evidence="13 14">
    <name type="scientific">Chaetoceros tenuissimus</name>
    <dbReference type="NCBI Taxonomy" id="426638"/>
    <lineage>
        <taxon>Eukaryota</taxon>
        <taxon>Sar</taxon>
        <taxon>Stramenopiles</taxon>
        <taxon>Ochrophyta</taxon>
        <taxon>Bacillariophyta</taxon>
        <taxon>Coscinodiscophyceae</taxon>
        <taxon>Chaetocerotophycidae</taxon>
        <taxon>Chaetocerotales</taxon>
        <taxon>Chaetocerotaceae</taxon>
        <taxon>Chaetoceros</taxon>
    </lineage>
</organism>
<evidence type="ECO:0000313" key="13">
    <source>
        <dbReference type="EMBL" id="GFH47377.1"/>
    </source>
</evidence>
<feature type="transmembrane region" description="Helical" evidence="10">
    <location>
        <begin position="166"/>
        <end position="188"/>
    </location>
</feature>
<evidence type="ECO:0000256" key="3">
    <source>
        <dbReference type="ARBA" id="ARBA00006143"/>
    </source>
</evidence>
<evidence type="ECO:0000313" key="14">
    <source>
        <dbReference type="Proteomes" id="UP001054902"/>
    </source>
</evidence>
<evidence type="ECO:0000256" key="6">
    <source>
        <dbReference type="ARBA" id="ARBA00022692"/>
    </source>
</evidence>
<dbReference type="GO" id="GO:0009507">
    <property type="term" value="C:chloroplast"/>
    <property type="evidence" value="ECO:0007669"/>
    <property type="project" value="UniProtKB-SubCell"/>
</dbReference>
<keyword evidence="8 10" id="KW-1133">Transmembrane helix</keyword>
<feature type="chain" id="PRO_5042250438" evidence="11">
    <location>
        <begin position="19"/>
        <end position="394"/>
    </location>
</feature>
<dbReference type="InterPro" id="IPR051790">
    <property type="entry name" value="Cytochrome_c-biogenesis_DsbD"/>
</dbReference>
<keyword evidence="11" id="KW-0732">Signal</keyword>
<feature type="transmembrane region" description="Helical" evidence="10">
    <location>
        <begin position="129"/>
        <end position="154"/>
    </location>
</feature>
<keyword evidence="9 10" id="KW-0472">Membrane</keyword>
<evidence type="ECO:0000256" key="8">
    <source>
        <dbReference type="ARBA" id="ARBA00022989"/>
    </source>
</evidence>
<dbReference type="PANTHER" id="PTHR31272">
    <property type="entry name" value="CYTOCHROME C-TYPE BIOGENESIS PROTEIN HI_1454-RELATED"/>
    <property type="match status" value="1"/>
</dbReference>
<evidence type="ECO:0000256" key="1">
    <source>
        <dbReference type="ARBA" id="ARBA00004141"/>
    </source>
</evidence>
<evidence type="ECO:0000256" key="10">
    <source>
        <dbReference type="SAM" id="Phobius"/>
    </source>
</evidence>
<comment type="caution">
    <text evidence="13">The sequence shown here is derived from an EMBL/GenBank/DDBJ whole genome shotgun (WGS) entry which is preliminary data.</text>
</comment>